<dbReference type="EMBL" id="JBICBT010000472">
    <property type="protein sequence ID" value="KAL3112416.1"/>
    <property type="molecule type" value="Genomic_DNA"/>
</dbReference>
<organism evidence="2 3">
    <name type="scientific">Heterodera trifolii</name>
    <dbReference type="NCBI Taxonomy" id="157864"/>
    <lineage>
        <taxon>Eukaryota</taxon>
        <taxon>Metazoa</taxon>
        <taxon>Ecdysozoa</taxon>
        <taxon>Nematoda</taxon>
        <taxon>Chromadorea</taxon>
        <taxon>Rhabditida</taxon>
        <taxon>Tylenchina</taxon>
        <taxon>Tylenchomorpha</taxon>
        <taxon>Tylenchoidea</taxon>
        <taxon>Heteroderidae</taxon>
        <taxon>Heteroderinae</taxon>
        <taxon>Heterodera</taxon>
    </lineage>
</organism>
<accession>A0ABD2LB51</accession>
<name>A0ABD2LB51_9BILA</name>
<evidence type="ECO:0000313" key="2">
    <source>
        <dbReference type="EMBL" id="KAL3112416.1"/>
    </source>
</evidence>
<reference evidence="2 3" key="1">
    <citation type="submission" date="2024-10" db="EMBL/GenBank/DDBJ databases">
        <authorList>
            <person name="Kim D."/>
        </authorList>
    </citation>
    <scope>NUCLEOTIDE SEQUENCE [LARGE SCALE GENOMIC DNA]</scope>
    <source>
        <strain evidence="2">BH-2024</strain>
    </source>
</reference>
<proteinExistence type="predicted"/>
<keyword evidence="1" id="KW-0732">Signal</keyword>
<keyword evidence="3" id="KW-1185">Reference proteome</keyword>
<comment type="caution">
    <text evidence="2">The sequence shown here is derived from an EMBL/GenBank/DDBJ whole genome shotgun (WGS) entry which is preliminary data.</text>
</comment>
<gene>
    <name evidence="2" type="ORF">niasHT_016002</name>
</gene>
<evidence type="ECO:0008006" key="4">
    <source>
        <dbReference type="Google" id="ProtNLM"/>
    </source>
</evidence>
<dbReference type="AlphaFoldDB" id="A0ABD2LB51"/>
<evidence type="ECO:0000256" key="1">
    <source>
        <dbReference type="SAM" id="SignalP"/>
    </source>
</evidence>
<feature type="chain" id="PRO_5044790424" description="Effector protein" evidence="1">
    <location>
        <begin position="19"/>
        <end position="212"/>
    </location>
</feature>
<protein>
    <recommendedName>
        <fullName evidence="4">Effector protein</fullName>
    </recommendedName>
</protein>
<evidence type="ECO:0000313" key="3">
    <source>
        <dbReference type="Proteomes" id="UP001620626"/>
    </source>
</evidence>
<feature type="signal peptide" evidence="1">
    <location>
        <begin position="1"/>
        <end position="18"/>
    </location>
</feature>
<dbReference type="Proteomes" id="UP001620626">
    <property type="component" value="Unassembled WGS sequence"/>
</dbReference>
<sequence>MFPLIILSLITIVHHVLGLPYVYDLAEGGFVIDKWGYNEFNHGTVAYEYHIACVNPSTPTEQCKPPYRYCKRNNELQPHPIALSGGFENGICYQHHHHHHHDHSNHSLNAPRQRFTILQANDGDVQPPGSLLVLNEITYEILVQEFIGEDGPAGFSGVVVIAENLCRGAKAQADSPFVLALFSPMSTYHCIKCSKLHILGRSPDKYNGRGDA</sequence>